<dbReference type="EMBL" id="JAGSXH010000338">
    <property type="protein sequence ID" value="MBS2967132.1"/>
    <property type="molecule type" value="Genomic_DNA"/>
</dbReference>
<name>A0A8J8BEB6_9ACTN</name>
<comment type="caution">
    <text evidence="2">The sequence shown here is derived from an EMBL/GenBank/DDBJ whole genome shotgun (WGS) entry which is preliminary data.</text>
</comment>
<evidence type="ECO:0000256" key="1">
    <source>
        <dbReference type="SAM" id="SignalP"/>
    </source>
</evidence>
<accession>A0A8J8BEB6</accession>
<dbReference type="GO" id="GO:0016787">
    <property type="term" value="F:hydrolase activity"/>
    <property type="evidence" value="ECO:0007669"/>
    <property type="project" value="UniProtKB-KW"/>
</dbReference>
<evidence type="ECO:0000313" key="2">
    <source>
        <dbReference type="EMBL" id="MBS2967132.1"/>
    </source>
</evidence>
<feature type="signal peptide" evidence="1">
    <location>
        <begin position="1"/>
        <end position="40"/>
    </location>
</feature>
<keyword evidence="1" id="KW-0732">Signal</keyword>
<keyword evidence="3" id="KW-1185">Reference proteome</keyword>
<gene>
    <name evidence="2" type="ORF">KGA66_29155</name>
</gene>
<feature type="non-terminal residue" evidence="2">
    <location>
        <position position="81"/>
    </location>
</feature>
<sequence>MRTGAIDIRTHSSRLRALTAVAALAAAPLAAFLAASPAQAASTLRAAAEAQSRYMGTELTGNMVNNSTITNLAGTQFDMVT</sequence>
<dbReference type="AlphaFoldDB" id="A0A8J8BEB6"/>
<evidence type="ECO:0000313" key="3">
    <source>
        <dbReference type="Proteomes" id="UP000677913"/>
    </source>
</evidence>
<feature type="chain" id="PRO_5035254190" evidence="1">
    <location>
        <begin position="41"/>
        <end position="81"/>
    </location>
</feature>
<dbReference type="Proteomes" id="UP000677913">
    <property type="component" value="Unassembled WGS sequence"/>
</dbReference>
<reference evidence="2" key="1">
    <citation type="submission" date="2021-04" db="EMBL/GenBank/DDBJ databases">
        <title>Genome based classification of Actinospica acidithermotolerans sp. nov., an actinobacterium isolated from an Indonesian hot spring.</title>
        <authorList>
            <person name="Kusuma A.B."/>
            <person name="Putra K.E."/>
            <person name="Nafisah S."/>
            <person name="Loh J."/>
            <person name="Nouioui I."/>
            <person name="Goodfellow M."/>
        </authorList>
    </citation>
    <scope>NUCLEOTIDE SEQUENCE</scope>
    <source>
        <strain evidence="2">DSM 45618</strain>
    </source>
</reference>
<protein>
    <submittedName>
        <fullName evidence="2">Glycoside hydrolase</fullName>
    </submittedName>
</protein>
<proteinExistence type="predicted"/>
<organism evidence="2 3">
    <name type="scientific">Actinocrinis puniceicyclus</name>
    <dbReference type="NCBI Taxonomy" id="977794"/>
    <lineage>
        <taxon>Bacteria</taxon>
        <taxon>Bacillati</taxon>
        <taxon>Actinomycetota</taxon>
        <taxon>Actinomycetes</taxon>
        <taxon>Catenulisporales</taxon>
        <taxon>Actinospicaceae</taxon>
        <taxon>Actinocrinis</taxon>
    </lineage>
</organism>
<keyword evidence="2" id="KW-0378">Hydrolase</keyword>